<evidence type="ECO:0008006" key="6">
    <source>
        <dbReference type="Google" id="ProtNLM"/>
    </source>
</evidence>
<evidence type="ECO:0000256" key="1">
    <source>
        <dbReference type="ARBA" id="ARBA00022801"/>
    </source>
</evidence>
<feature type="signal peptide" evidence="3">
    <location>
        <begin position="1"/>
        <end position="18"/>
    </location>
</feature>
<dbReference type="GO" id="GO:0045820">
    <property type="term" value="P:negative regulation of glycolytic process"/>
    <property type="evidence" value="ECO:0007669"/>
    <property type="project" value="TreeGrafter"/>
</dbReference>
<name>A0A8C5C191_GADMO</name>
<reference evidence="4" key="1">
    <citation type="submission" date="2025-08" db="UniProtKB">
        <authorList>
            <consortium name="Ensembl"/>
        </authorList>
    </citation>
    <scope>IDENTIFICATION</scope>
</reference>
<accession>A0A8C5C191</accession>
<dbReference type="InterPro" id="IPR029033">
    <property type="entry name" value="His_PPase_superfam"/>
</dbReference>
<dbReference type="InterPro" id="IPR013078">
    <property type="entry name" value="His_Pase_superF_clade-1"/>
</dbReference>
<keyword evidence="5" id="KW-1185">Reference proteome</keyword>
<evidence type="ECO:0000256" key="3">
    <source>
        <dbReference type="SAM" id="SignalP"/>
    </source>
</evidence>
<dbReference type="Gene3D" id="3.40.50.1240">
    <property type="entry name" value="Phosphoglycerate mutase-like"/>
    <property type="match status" value="1"/>
</dbReference>
<evidence type="ECO:0000313" key="4">
    <source>
        <dbReference type="Ensembl" id="ENSGMOP00000055165.1"/>
    </source>
</evidence>
<dbReference type="Pfam" id="PF00300">
    <property type="entry name" value="His_Phos_1"/>
    <property type="match status" value="1"/>
</dbReference>
<feature type="region of interest" description="Disordered" evidence="2">
    <location>
        <begin position="197"/>
        <end position="236"/>
    </location>
</feature>
<gene>
    <name evidence="4" type="primary">tigarb</name>
</gene>
<keyword evidence="3" id="KW-0732">Signal</keyword>
<reference evidence="4" key="2">
    <citation type="submission" date="2025-09" db="UniProtKB">
        <authorList>
            <consortium name="Ensembl"/>
        </authorList>
    </citation>
    <scope>IDENTIFICATION</scope>
</reference>
<evidence type="ECO:0000313" key="5">
    <source>
        <dbReference type="Proteomes" id="UP000694546"/>
    </source>
</evidence>
<dbReference type="PANTHER" id="PTHR46517:SF2">
    <property type="entry name" value="FRUCTOSE-2,6-BISPHOSPHATASE TIGAR B"/>
    <property type="match status" value="1"/>
</dbReference>
<dbReference type="PANTHER" id="PTHR46517">
    <property type="entry name" value="FRUCTOSE-2,6-BISPHOSPHATASE TIGAR"/>
    <property type="match status" value="1"/>
</dbReference>
<organism evidence="4 5">
    <name type="scientific">Gadus morhua</name>
    <name type="common">Atlantic cod</name>
    <dbReference type="NCBI Taxonomy" id="8049"/>
    <lineage>
        <taxon>Eukaryota</taxon>
        <taxon>Metazoa</taxon>
        <taxon>Chordata</taxon>
        <taxon>Craniata</taxon>
        <taxon>Vertebrata</taxon>
        <taxon>Euteleostomi</taxon>
        <taxon>Actinopterygii</taxon>
        <taxon>Neopterygii</taxon>
        <taxon>Teleostei</taxon>
        <taxon>Neoteleostei</taxon>
        <taxon>Acanthomorphata</taxon>
        <taxon>Zeiogadaria</taxon>
        <taxon>Gadariae</taxon>
        <taxon>Gadiformes</taxon>
        <taxon>Gadoidei</taxon>
        <taxon>Gadidae</taxon>
        <taxon>Gadus</taxon>
    </lineage>
</organism>
<feature type="chain" id="PRO_5034375223" description="Fructose-2,6-bisphosphatase TIGAR B" evidence="3">
    <location>
        <begin position="19"/>
        <end position="315"/>
    </location>
</feature>
<protein>
    <recommendedName>
        <fullName evidence="6">Fructose-2,6-bisphosphatase TIGAR B</fullName>
    </recommendedName>
</protein>
<evidence type="ECO:0000256" key="2">
    <source>
        <dbReference type="SAM" id="MobiDB-lite"/>
    </source>
</evidence>
<dbReference type="InterPro" id="IPR051695">
    <property type="entry name" value="Phosphoglycerate_Mutase"/>
</dbReference>
<dbReference type="GeneTree" id="ENSGT00940000179145"/>
<feature type="compositionally biased region" description="Gly residues" evidence="2">
    <location>
        <begin position="224"/>
        <end position="233"/>
    </location>
</feature>
<proteinExistence type="predicted"/>
<dbReference type="Proteomes" id="UP000694546">
    <property type="component" value="Chromosome 19"/>
</dbReference>
<dbReference type="GO" id="GO:0043456">
    <property type="term" value="P:regulation of pentose-phosphate shunt"/>
    <property type="evidence" value="ECO:0007669"/>
    <property type="project" value="TreeGrafter"/>
</dbReference>
<dbReference type="GO" id="GO:0005829">
    <property type="term" value="C:cytosol"/>
    <property type="evidence" value="ECO:0007669"/>
    <property type="project" value="TreeGrafter"/>
</dbReference>
<dbReference type="SUPFAM" id="SSF53254">
    <property type="entry name" value="Phosphoglycerate mutase-like"/>
    <property type="match status" value="1"/>
</dbReference>
<dbReference type="AlphaFoldDB" id="A0A8C5C191"/>
<dbReference type="Ensembl" id="ENSGMOT00000069258.1">
    <property type="protein sequence ID" value="ENSGMOP00000055165.1"/>
    <property type="gene ID" value="ENSGMOG00000035923.1"/>
</dbReference>
<keyword evidence="1" id="KW-0378">Hydrolase</keyword>
<dbReference type="GO" id="GO:0004331">
    <property type="term" value="F:fructose-2,6-bisphosphate 2-phosphatase activity"/>
    <property type="evidence" value="ECO:0007669"/>
    <property type="project" value="TreeGrafter"/>
</dbReference>
<sequence>MCVTVGVCLSMCVSFGSCLSLCVCRCVCMFCVCVCVCVCVSVCVCPSVLVFRCVYLGVCVCMCLSVCVCVCVCVCRCVCVSFGSCLSLCVSRCVCVCRVCVCLSVCVCHCVFCPQTAEQILRANAGGTRVEPVQEPLLRERGFGVAEGRPKEDLKNMANAAGQSCRDYTPPGGETLDQVQRRFKDFLKVLFQQMMDDHGDASTSGGSPGPPATPNGGSEERGSGTEGGSGPEGGVHVLAVSHGGFIRVAVKHLLEELGCTPPDGARPAQLTAPCPNTGVSRFLFTLRRAAGAVELTAARCVFTNRKEHLEWLKEC</sequence>